<dbReference type="Pfam" id="PF07155">
    <property type="entry name" value="ECF-ribofla_trS"/>
    <property type="match status" value="1"/>
</dbReference>
<dbReference type="Proteomes" id="UP000254924">
    <property type="component" value="Unassembled WGS sequence"/>
</dbReference>
<dbReference type="GO" id="GO:0005886">
    <property type="term" value="C:plasma membrane"/>
    <property type="evidence" value="ECO:0007669"/>
    <property type="project" value="UniProtKB-SubCell"/>
</dbReference>
<feature type="transmembrane region" description="Helical" evidence="5">
    <location>
        <begin position="6"/>
        <end position="29"/>
    </location>
</feature>
<keyword evidence="1 5" id="KW-1003">Cell membrane</keyword>
<keyword evidence="7" id="KW-1185">Reference proteome</keyword>
<protein>
    <recommendedName>
        <fullName evidence="5">UPF0397 protein NCTC12224_00565</fullName>
    </recommendedName>
</protein>
<evidence type="ECO:0000313" key="6">
    <source>
        <dbReference type="EMBL" id="SUN59775.1"/>
    </source>
</evidence>
<name>A0A380K5E0_9STRE</name>
<dbReference type="RefSeq" id="WP_115268109.1">
    <property type="nucleotide sequence ID" value="NZ_JBNPNB010000037.1"/>
</dbReference>
<feature type="transmembrane region" description="Helical" evidence="5">
    <location>
        <begin position="41"/>
        <end position="64"/>
    </location>
</feature>
<accession>A0A380K5E0</accession>
<dbReference type="HAMAP" id="MF_01572">
    <property type="entry name" value="UPF0397"/>
    <property type="match status" value="1"/>
</dbReference>
<feature type="transmembrane region" description="Helical" evidence="5">
    <location>
        <begin position="76"/>
        <end position="97"/>
    </location>
</feature>
<organism evidence="6 7">
    <name type="scientific">Streptococcus hyointestinalis</name>
    <dbReference type="NCBI Taxonomy" id="1337"/>
    <lineage>
        <taxon>Bacteria</taxon>
        <taxon>Bacillati</taxon>
        <taxon>Bacillota</taxon>
        <taxon>Bacilli</taxon>
        <taxon>Lactobacillales</taxon>
        <taxon>Streptococcaceae</taxon>
        <taxon>Streptococcus</taxon>
    </lineage>
</organism>
<evidence type="ECO:0000256" key="1">
    <source>
        <dbReference type="ARBA" id="ARBA00022475"/>
    </source>
</evidence>
<feature type="transmembrane region" description="Helical" evidence="5">
    <location>
        <begin position="147"/>
        <end position="170"/>
    </location>
</feature>
<dbReference type="AlphaFoldDB" id="A0A380K5E0"/>
<dbReference type="Gene3D" id="1.10.1760.20">
    <property type="match status" value="1"/>
</dbReference>
<evidence type="ECO:0000256" key="2">
    <source>
        <dbReference type="ARBA" id="ARBA00022692"/>
    </source>
</evidence>
<keyword evidence="3 5" id="KW-1133">Transmembrane helix</keyword>
<gene>
    <name evidence="6" type="ORF">NCTC12224_00565</name>
</gene>
<comment type="similarity">
    <text evidence="5">Belongs to the UPF0397 family.</text>
</comment>
<feature type="transmembrane region" description="Helical" evidence="5">
    <location>
        <begin position="109"/>
        <end position="127"/>
    </location>
</feature>
<keyword evidence="2 5" id="KW-0812">Transmembrane</keyword>
<dbReference type="NCBIfam" id="NF010182">
    <property type="entry name" value="PRK13661.1"/>
    <property type="match status" value="1"/>
</dbReference>
<sequence>MQNQSIKKVVAIGIGAALFVIIGMLINIPTPIPNTSIQLQYAVLALFAIIYGPSVGFFTGLIGHALKDAFQSGNPWWTWILVSALIGFVIGLLSKKINIEKGYLTAKDYLWFNIVQVVANVIGWGILAPLGDIAIYHEASNKVYAQGFLSAGVNSLTIAIGGSLLLAAYAKSRTKAGSLSKD</sequence>
<evidence type="ECO:0000256" key="3">
    <source>
        <dbReference type="ARBA" id="ARBA00022989"/>
    </source>
</evidence>
<dbReference type="PANTHER" id="PTHR37815">
    <property type="entry name" value="UPF0397 PROTEIN BC_2624-RELATED"/>
    <property type="match status" value="1"/>
</dbReference>
<dbReference type="GeneID" id="78356022"/>
<proteinExistence type="inferred from homology"/>
<dbReference type="EMBL" id="UHFN01000007">
    <property type="protein sequence ID" value="SUN59775.1"/>
    <property type="molecule type" value="Genomic_DNA"/>
</dbReference>
<reference evidence="6 7" key="1">
    <citation type="submission" date="2018-06" db="EMBL/GenBank/DDBJ databases">
        <authorList>
            <consortium name="Pathogen Informatics"/>
            <person name="Doyle S."/>
        </authorList>
    </citation>
    <scope>NUCLEOTIDE SEQUENCE [LARGE SCALE GENOMIC DNA]</scope>
    <source>
        <strain evidence="6 7">NCTC12224</strain>
    </source>
</reference>
<keyword evidence="4 5" id="KW-0472">Membrane</keyword>
<evidence type="ECO:0000256" key="4">
    <source>
        <dbReference type="ARBA" id="ARBA00023136"/>
    </source>
</evidence>
<comment type="subcellular location">
    <subcellularLocation>
        <location evidence="5">Cell membrane</location>
        <topology evidence="5">Multi-pass membrane protein</topology>
    </subcellularLocation>
</comment>
<dbReference type="InterPro" id="IPR022914">
    <property type="entry name" value="UPF0397"/>
</dbReference>
<evidence type="ECO:0000313" key="7">
    <source>
        <dbReference type="Proteomes" id="UP000254924"/>
    </source>
</evidence>
<dbReference type="InterPro" id="IPR009825">
    <property type="entry name" value="ECF_substrate-spec-like"/>
</dbReference>
<dbReference type="OrthoDB" id="4550662at2"/>
<evidence type="ECO:0000256" key="5">
    <source>
        <dbReference type="HAMAP-Rule" id="MF_01572"/>
    </source>
</evidence>
<dbReference type="PANTHER" id="PTHR37815:SF3">
    <property type="entry name" value="UPF0397 PROTEIN SPR0429"/>
    <property type="match status" value="1"/>
</dbReference>